<dbReference type="eggNOG" id="COG0697">
    <property type="taxonomic scope" value="Bacteria"/>
</dbReference>
<reference evidence="4 5" key="1">
    <citation type="submission" date="2008-10" db="EMBL/GenBank/DDBJ databases">
        <title>Draft genome sequence of Collinsella stercoris (DSM 13279).</title>
        <authorList>
            <person name="Sudarsanam P."/>
            <person name="Ley R."/>
            <person name="Guruge J."/>
            <person name="Turnbaugh P.J."/>
            <person name="Mahowald M."/>
            <person name="Liep D."/>
            <person name="Gordon J."/>
        </authorList>
    </citation>
    <scope>NUCLEOTIDE SEQUENCE [LARGE SCALE GENOMIC DNA]</scope>
    <source>
        <strain evidence="4 5">DSM 13279</strain>
    </source>
</reference>
<dbReference type="InterPro" id="IPR000620">
    <property type="entry name" value="EamA_dom"/>
</dbReference>
<feature type="domain" description="EamA" evidence="3">
    <location>
        <begin position="3"/>
        <end position="148"/>
    </location>
</feature>
<evidence type="ECO:0000313" key="5">
    <source>
        <dbReference type="Proteomes" id="UP000003560"/>
    </source>
</evidence>
<evidence type="ECO:0000256" key="2">
    <source>
        <dbReference type="SAM" id="Phobius"/>
    </source>
</evidence>
<evidence type="ECO:0000259" key="3">
    <source>
        <dbReference type="Pfam" id="PF00892"/>
    </source>
</evidence>
<evidence type="ECO:0000256" key="1">
    <source>
        <dbReference type="ARBA" id="ARBA00007362"/>
    </source>
</evidence>
<dbReference type="STRING" id="445975.COLSTE_01758"/>
<dbReference type="GeneID" id="98003444"/>
<accession>B6GCD5</accession>
<comment type="caution">
    <text evidence="4">The sequence shown here is derived from an EMBL/GenBank/DDBJ whole genome shotgun (WGS) entry which is preliminary data.</text>
</comment>
<dbReference type="RefSeq" id="WP_006721390.1">
    <property type="nucleotide sequence ID" value="NZ_CP085935.1"/>
</dbReference>
<feature type="transmembrane region" description="Helical" evidence="2">
    <location>
        <begin position="228"/>
        <end position="248"/>
    </location>
</feature>
<reference evidence="4 5" key="2">
    <citation type="submission" date="2008-10" db="EMBL/GenBank/DDBJ databases">
        <authorList>
            <person name="Fulton L."/>
            <person name="Clifton S."/>
            <person name="Fulton B."/>
            <person name="Xu J."/>
            <person name="Minx P."/>
            <person name="Pepin K.H."/>
            <person name="Johnson M."/>
            <person name="Thiruvilangam P."/>
            <person name="Bhonagiri V."/>
            <person name="Nash W.E."/>
            <person name="Mardis E.R."/>
            <person name="Wilson R.K."/>
        </authorList>
    </citation>
    <scope>NUCLEOTIDE SEQUENCE [LARGE SCALE GENOMIC DNA]</scope>
    <source>
        <strain evidence="4 5">DSM 13279</strain>
    </source>
</reference>
<dbReference type="AlphaFoldDB" id="B6GCD5"/>
<feature type="transmembrane region" description="Helical" evidence="2">
    <location>
        <begin position="134"/>
        <end position="154"/>
    </location>
</feature>
<proteinExistence type="inferred from homology"/>
<feature type="transmembrane region" description="Helical" evidence="2">
    <location>
        <begin position="35"/>
        <end position="56"/>
    </location>
</feature>
<organism evidence="4 5">
    <name type="scientific">Collinsella stercoris DSM 13279</name>
    <dbReference type="NCBI Taxonomy" id="445975"/>
    <lineage>
        <taxon>Bacteria</taxon>
        <taxon>Bacillati</taxon>
        <taxon>Actinomycetota</taxon>
        <taxon>Coriobacteriia</taxon>
        <taxon>Coriobacteriales</taxon>
        <taxon>Coriobacteriaceae</taxon>
        <taxon>Collinsella</taxon>
    </lineage>
</organism>
<protein>
    <submittedName>
        <fullName evidence="4">Putative membrane protein</fullName>
    </submittedName>
</protein>
<dbReference type="HOGENOM" id="CLU_044169_1_0_11"/>
<keyword evidence="2" id="KW-0472">Membrane</keyword>
<feature type="transmembrane region" description="Helical" evidence="2">
    <location>
        <begin position="260"/>
        <end position="278"/>
    </location>
</feature>
<keyword evidence="2" id="KW-1133">Transmembrane helix</keyword>
<dbReference type="Proteomes" id="UP000003560">
    <property type="component" value="Unassembled WGS sequence"/>
</dbReference>
<dbReference type="Pfam" id="PF00892">
    <property type="entry name" value="EamA"/>
    <property type="match status" value="2"/>
</dbReference>
<feature type="transmembrane region" description="Helical" evidence="2">
    <location>
        <begin position="104"/>
        <end position="125"/>
    </location>
</feature>
<dbReference type="OrthoDB" id="5604143at2"/>
<sequence>MHYGILSGALWALDTTVLSIALAMSPFSDGTAAAIAFAAIVSSAFHDILCALWMTIYSAIKGQLGKALTAIKTRDGLVVAAGALLGGPIGMSGYVMAINLIGPSYTAVISAFYPAFGTLLAAIVLKEKVTVPRMIALAAALLGIVGMSAGALGSDAMTNPVLGIVCALLCVVGWGSEAVFCAWGMKGDNVDDETALQIRETTSGLVYALIVLPVFGAWGFAAQAAPTMATGTVALSALAGVASYLFYYKAISKIGAARGMALNISYSAWAVILGIALGNVPGPLEIGCCVLILAGTVLAACDWKELFGKKQA</sequence>
<dbReference type="InterPro" id="IPR037185">
    <property type="entry name" value="EmrE-like"/>
</dbReference>
<dbReference type="GO" id="GO:0016020">
    <property type="term" value="C:membrane"/>
    <property type="evidence" value="ECO:0007669"/>
    <property type="project" value="InterPro"/>
</dbReference>
<dbReference type="EMBL" id="ABXJ01000102">
    <property type="protein sequence ID" value="EEA90054.1"/>
    <property type="molecule type" value="Genomic_DNA"/>
</dbReference>
<gene>
    <name evidence="4" type="ORF">COLSTE_01758</name>
</gene>
<dbReference type="PANTHER" id="PTHR22911:SF137">
    <property type="entry name" value="SOLUTE CARRIER FAMILY 35 MEMBER G2-RELATED"/>
    <property type="match status" value="1"/>
</dbReference>
<keyword evidence="2" id="KW-0812">Transmembrane</keyword>
<name>B6GCD5_9ACTN</name>
<feature type="transmembrane region" description="Helical" evidence="2">
    <location>
        <begin position="204"/>
        <end position="222"/>
    </location>
</feature>
<feature type="transmembrane region" description="Helical" evidence="2">
    <location>
        <begin position="77"/>
        <end position="98"/>
    </location>
</feature>
<dbReference type="PANTHER" id="PTHR22911">
    <property type="entry name" value="ACYL-MALONYL CONDENSING ENZYME-RELATED"/>
    <property type="match status" value="1"/>
</dbReference>
<feature type="transmembrane region" description="Helical" evidence="2">
    <location>
        <begin position="160"/>
        <end position="183"/>
    </location>
</feature>
<feature type="transmembrane region" description="Helical" evidence="2">
    <location>
        <begin position="284"/>
        <end position="303"/>
    </location>
</feature>
<evidence type="ECO:0000313" key="4">
    <source>
        <dbReference type="EMBL" id="EEA90054.1"/>
    </source>
</evidence>
<dbReference type="SUPFAM" id="SSF103481">
    <property type="entry name" value="Multidrug resistance efflux transporter EmrE"/>
    <property type="match status" value="2"/>
</dbReference>
<comment type="similarity">
    <text evidence="1">Belongs to the EamA transporter family.</text>
</comment>
<feature type="domain" description="EamA" evidence="3">
    <location>
        <begin position="162"/>
        <end position="299"/>
    </location>
</feature>
<keyword evidence="5" id="KW-1185">Reference proteome</keyword>